<dbReference type="CDD" id="cd01668">
    <property type="entry name" value="TGS_RSH"/>
    <property type="match status" value="1"/>
</dbReference>
<accession>A0A1F5G1M0</accession>
<sequence length="493" mass="56331">MFGVTIDDLLKTIEKEEHKIDFPLLKKAYDLAQLSLGDKKTPSGQTYLNHSLAVTQTLFEYKMAESEALAASILHHVLDQGAAKIEDLEKTFNPSLCNLVTAVNNLHVTDIGGELLKKNLAENLRDLFLATAEDLRVVLIKLVDLSEVLKVLSFYPRKEREDLAKITLEIFAPMAERLGMGELKGQLCDLAFPYVYPQEYKWVKKISQKAYQEVEKYITKMKAAIKIELEKEKIDAEIDGRAKYLWSLYQKLLRPENDKNLSKVYDLVALRIVVNTVEECYKVLGIVHALWRPLPDYVRDFIATPKPNGYRSLHTTVFAKEGRLVEIQVRTWEMHNQAEAGIAAHWHYAEVKEAKTQEEREKGFLAPEEKIVWMRNLASWQKDLGKEEFLESLRIDLFTNSIFVLTPKGDVKDLPKGATPVDFAYKVHTDLGNRCIGAKVNDKMVSLDHKLKSGEVCEILVSKEPKKPSRDWLSFVVTTQAKSQIKKQLVKES</sequence>
<dbReference type="Proteomes" id="UP000176628">
    <property type="component" value="Unassembled WGS sequence"/>
</dbReference>
<dbReference type="SUPFAM" id="SSF109604">
    <property type="entry name" value="HD-domain/PDEase-like"/>
    <property type="match status" value="1"/>
</dbReference>
<dbReference type="GO" id="GO:0015969">
    <property type="term" value="P:guanosine tetraphosphate metabolic process"/>
    <property type="evidence" value="ECO:0007669"/>
    <property type="project" value="InterPro"/>
</dbReference>
<dbReference type="InterPro" id="IPR033655">
    <property type="entry name" value="TGS_RelA/SpoT"/>
</dbReference>
<dbReference type="Gene3D" id="3.10.20.30">
    <property type="match status" value="1"/>
</dbReference>
<dbReference type="PROSITE" id="PS51880">
    <property type="entry name" value="TGS"/>
    <property type="match status" value="1"/>
</dbReference>
<name>A0A1F5G1M0_9BACT</name>
<dbReference type="InterPro" id="IPR004095">
    <property type="entry name" value="TGS"/>
</dbReference>
<dbReference type="CDD" id="cd05399">
    <property type="entry name" value="NT_Rel-Spo_like"/>
    <property type="match status" value="1"/>
</dbReference>
<dbReference type="Gene3D" id="1.10.3210.10">
    <property type="entry name" value="Hypothetical protein af1432"/>
    <property type="match status" value="1"/>
</dbReference>
<evidence type="ECO:0000313" key="3">
    <source>
        <dbReference type="EMBL" id="OGD85771.1"/>
    </source>
</evidence>
<evidence type="ECO:0000256" key="1">
    <source>
        <dbReference type="ARBA" id="ARBA00007476"/>
    </source>
</evidence>
<dbReference type="Pfam" id="PF02824">
    <property type="entry name" value="TGS"/>
    <property type="match status" value="1"/>
</dbReference>
<dbReference type="Pfam" id="PF13328">
    <property type="entry name" value="HD_4"/>
    <property type="match status" value="1"/>
</dbReference>
<dbReference type="InterPro" id="IPR007685">
    <property type="entry name" value="RelA_SpoT"/>
</dbReference>
<comment type="similarity">
    <text evidence="1">Belongs to the RelA/SpoT family.</text>
</comment>
<proteinExistence type="inferred from homology"/>
<gene>
    <name evidence="3" type="ORF">A2Z23_02660</name>
</gene>
<evidence type="ECO:0000259" key="2">
    <source>
        <dbReference type="PROSITE" id="PS51880"/>
    </source>
</evidence>
<dbReference type="InterPro" id="IPR012675">
    <property type="entry name" value="Beta-grasp_dom_sf"/>
</dbReference>
<dbReference type="EMBL" id="MFAV01000045">
    <property type="protein sequence ID" value="OGD85771.1"/>
    <property type="molecule type" value="Genomic_DNA"/>
</dbReference>
<dbReference type="PANTHER" id="PTHR21262">
    <property type="entry name" value="GUANOSINE-3',5'-BIS DIPHOSPHATE 3'-PYROPHOSPHOHYDROLASE"/>
    <property type="match status" value="1"/>
</dbReference>
<dbReference type="AlphaFoldDB" id="A0A1F5G1M0"/>
<dbReference type="GO" id="GO:0005886">
    <property type="term" value="C:plasma membrane"/>
    <property type="evidence" value="ECO:0007669"/>
    <property type="project" value="TreeGrafter"/>
</dbReference>
<comment type="caution">
    <text evidence="3">The sequence shown here is derived from an EMBL/GenBank/DDBJ whole genome shotgun (WGS) entry which is preliminary data.</text>
</comment>
<dbReference type="FunFam" id="3.10.20.30:FF:000002">
    <property type="entry name" value="GTP pyrophosphokinase (RelA/SpoT)"/>
    <property type="match status" value="1"/>
</dbReference>
<organism evidence="3 4">
    <name type="scientific">Candidatus Curtissbacteria bacterium RBG_16_39_7</name>
    <dbReference type="NCBI Taxonomy" id="1797707"/>
    <lineage>
        <taxon>Bacteria</taxon>
        <taxon>Candidatus Curtissiibacteriota</taxon>
    </lineage>
</organism>
<feature type="domain" description="TGS" evidence="2">
    <location>
        <begin position="398"/>
        <end position="461"/>
    </location>
</feature>
<protein>
    <recommendedName>
        <fullName evidence="2">TGS domain-containing protein</fullName>
    </recommendedName>
</protein>
<dbReference type="Pfam" id="PF04607">
    <property type="entry name" value="RelA_SpoT"/>
    <property type="match status" value="1"/>
</dbReference>
<dbReference type="SUPFAM" id="SSF81301">
    <property type="entry name" value="Nucleotidyltransferase"/>
    <property type="match status" value="1"/>
</dbReference>
<reference evidence="3 4" key="1">
    <citation type="journal article" date="2016" name="Nat. Commun.">
        <title>Thousands of microbial genomes shed light on interconnected biogeochemical processes in an aquifer system.</title>
        <authorList>
            <person name="Anantharaman K."/>
            <person name="Brown C.T."/>
            <person name="Hug L.A."/>
            <person name="Sharon I."/>
            <person name="Castelle C.J."/>
            <person name="Probst A.J."/>
            <person name="Thomas B.C."/>
            <person name="Singh A."/>
            <person name="Wilkins M.J."/>
            <person name="Karaoz U."/>
            <person name="Brodie E.L."/>
            <person name="Williams K.H."/>
            <person name="Hubbard S.S."/>
            <person name="Banfield J.F."/>
        </authorList>
    </citation>
    <scope>NUCLEOTIDE SEQUENCE [LARGE SCALE GENOMIC DNA]</scope>
</reference>
<dbReference type="PANTHER" id="PTHR21262:SF31">
    <property type="entry name" value="GTP PYROPHOSPHOKINASE"/>
    <property type="match status" value="1"/>
</dbReference>
<evidence type="ECO:0000313" key="4">
    <source>
        <dbReference type="Proteomes" id="UP000176628"/>
    </source>
</evidence>
<dbReference type="InterPro" id="IPR012676">
    <property type="entry name" value="TGS-like"/>
</dbReference>
<dbReference type="SMART" id="SM00954">
    <property type="entry name" value="RelA_SpoT"/>
    <property type="match status" value="1"/>
</dbReference>
<dbReference type="SUPFAM" id="SSF81271">
    <property type="entry name" value="TGS-like"/>
    <property type="match status" value="1"/>
</dbReference>
<dbReference type="InterPro" id="IPR043519">
    <property type="entry name" value="NT_sf"/>
</dbReference>
<dbReference type="Gene3D" id="3.30.460.10">
    <property type="entry name" value="Beta Polymerase, domain 2"/>
    <property type="match status" value="1"/>
</dbReference>
<dbReference type="FunFam" id="3.30.460.10:FF:000001">
    <property type="entry name" value="GTP pyrophosphokinase RelA"/>
    <property type="match status" value="1"/>
</dbReference>